<sequence>MNNKVIMVVDDEETTRRGLRKTLIVWSNGRYEILTASTAGEALAHSGKTKIHILITDICMPEMTGLELVKEMKESGQQPVTLMISGHSQFEFAQEAIRLGVLNYLVKPVSKAKLIEAVEEALVKEESIERAGIIEKSADLTLLQVNREQEQAKNPVKTAYRYVDDHIHRQISLKEVADHVHLNSSYFSVLFKEQAGLTFSEYVTRIRLQHAKQLLAATGLPIAQIAEESGYQTAKYFNKIFKEYEGMTPGAYRKSLR</sequence>
<reference evidence="7 8" key="1">
    <citation type="submission" date="2018-02" db="EMBL/GenBank/DDBJ databases">
        <title>Jeotgalibacillus proteolyticum sp. nov. a protease producing bacterium isolated from ocean sediments of Laizhou Bay.</title>
        <authorList>
            <person name="Li Y."/>
        </authorList>
    </citation>
    <scope>NUCLEOTIDE SEQUENCE [LARGE SCALE GENOMIC DNA]</scope>
    <source>
        <strain evidence="7 8">22-7</strain>
    </source>
</reference>
<dbReference type="InterPro" id="IPR020449">
    <property type="entry name" value="Tscrpt_reg_AraC-type_HTH"/>
</dbReference>
<dbReference type="PROSITE" id="PS50110">
    <property type="entry name" value="RESPONSE_REGULATORY"/>
    <property type="match status" value="1"/>
</dbReference>
<dbReference type="Gene3D" id="1.10.10.60">
    <property type="entry name" value="Homeodomain-like"/>
    <property type="match status" value="2"/>
</dbReference>
<evidence type="ECO:0000259" key="5">
    <source>
        <dbReference type="PROSITE" id="PS01124"/>
    </source>
</evidence>
<accession>A0A2S5GBE6</accession>
<dbReference type="EMBL" id="PREZ01000004">
    <property type="protein sequence ID" value="PPA70234.1"/>
    <property type="molecule type" value="Genomic_DNA"/>
</dbReference>
<evidence type="ECO:0000256" key="4">
    <source>
        <dbReference type="PROSITE-ProRule" id="PRU00169"/>
    </source>
</evidence>
<evidence type="ECO:0000256" key="2">
    <source>
        <dbReference type="ARBA" id="ARBA00023125"/>
    </source>
</evidence>
<dbReference type="GO" id="GO:0043565">
    <property type="term" value="F:sequence-specific DNA binding"/>
    <property type="evidence" value="ECO:0007669"/>
    <property type="project" value="InterPro"/>
</dbReference>
<dbReference type="Gene3D" id="3.40.50.2300">
    <property type="match status" value="1"/>
</dbReference>
<feature type="domain" description="Response regulatory" evidence="6">
    <location>
        <begin position="5"/>
        <end position="122"/>
    </location>
</feature>
<name>A0A2S5GBE6_9BACL</name>
<dbReference type="GO" id="GO:0000160">
    <property type="term" value="P:phosphorelay signal transduction system"/>
    <property type="evidence" value="ECO:0007669"/>
    <property type="project" value="InterPro"/>
</dbReference>
<keyword evidence="3" id="KW-0804">Transcription</keyword>
<dbReference type="OrthoDB" id="247151at2"/>
<keyword evidence="2 7" id="KW-0238">DNA-binding</keyword>
<dbReference type="InterPro" id="IPR001789">
    <property type="entry name" value="Sig_transdc_resp-reg_receiver"/>
</dbReference>
<dbReference type="Pfam" id="PF12833">
    <property type="entry name" value="HTH_18"/>
    <property type="match status" value="1"/>
</dbReference>
<dbReference type="PANTHER" id="PTHR43280:SF2">
    <property type="entry name" value="HTH-TYPE TRANSCRIPTIONAL REGULATOR EXSA"/>
    <property type="match status" value="1"/>
</dbReference>
<dbReference type="SMART" id="SM00448">
    <property type="entry name" value="REC"/>
    <property type="match status" value="1"/>
</dbReference>
<evidence type="ECO:0000259" key="6">
    <source>
        <dbReference type="PROSITE" id="PS50110"/>
    </source>
</evidence>
<dbReference type="PROSITE" id="PS00041">
    <property type="entry name" value="HTH_ARAC_FAMILY_1"/>
    <property type="match status" value="1"/>
</dbReference>
<dbReference type="SUPFAM" id="SSF46689">
    <property type="entry name" value="Homeodomain-like"/>
    <property type="match status" value="2"/>
</dbReference>
<gene>
    <name evidence="7" type="ORF">C4B60_11675</name>
</gene>
<feature type="domain" description="HTH araC/xylS-type" evidence="5">
    <location>
        <begin position="157"/>
        <end position="255"/>
    </location>
</feature>
<dbReference type="RefSeq" id="WP_104058184.1">
    <property type="nucleotide sequence ID" value="NZ_PREZ01000004.1"/>
</dbReference>
<dbReference type="CDD" id="cd17536">
    <property type="entry name" value="REC_YesN-like"/>
    <property type="match status" value="1"/>
</dbReference>
<dbReference type="InterPro" id="IPR011006">
    <property type="entry name" value="CheY-like_superfamily"/>
</dbReference>
<dbReference type="SMART" id="SM00342">
    <property type="entry name" value="HTH_ARAC"/>
    <property type="match status" value="1"/>
</dbReference>
<feature type="modified residue" description="4-aspartylphosphate" evidence="4">
    <location>
        <position position="57"/>
    </location>
</feature>
<dbReference type="SUPFAM" id="SSF52172">
    <property type="entry name" value="CheY-like"/>
    <property type="match status" value="1"/>
</dbReference>
<evidence type="ECO:0000256" key="3">
    <source>
        <dbReference type="ARBA" id="ARBA00023163"/>
    </source>
</evidence>
<organism evidence="7 8">
    <name type="scientific">Jeotgalibacillus proteolyticus</name>
    <dbReference type="NCBI Taxonomy" id="2082395"/>
    <lineage>
        <taxon>Bacteria</taxon>
        <taxon>Bacillati</taxon>
        <taxon>Bacillota</taxon>
        <taxon>Bacilli</taxon>
        <taxon>Bacillales</taxon>
        <taxon>Caryophanaceae</taxon>
        <taxon>Jeotgalibacillus</taxon>
    </lineage>
</organism>
<evidence type="ECO:0000313" key="8">
    <source>
        <dbReference type="Proteomes" id="UP000239047"/>
    </source>
</evidence>
<dbReference type="Proteomes" id="UP000239047">
    <property type="component" value="Unassembled WGS sequence"/>
</dbReference>
<dbReference type="GO" id="GO:0003700">
    <property type="term" value="F:DNA-binding transcription factor activity"/>
    <property type="evidence" value="ECO:0007669"/>
    <property type="project" value="InterPro"/>
</dbReference>
<keyword evidence="8" id="KW-1185">Reference proteome</keyword>
<proteinExistence type="predicted"/>
<dbReference type="PRINTS" id="PR00032">
    <property type="entry name" value="HTHARAC"/>
</dbReference>
<dbReference type="InterPro" id="IPR018062">
    <property type="entry name" value="HTH_AraC-typ_CS"/>
</dbReference>
<keyword evidence="4" id="KW-0597">Phosphoprotein</keyword>
<dbReference type="Pfam" id="PF00072">
    <property type="entry name" value="Response_reg"/>
    <property type="match status" value="1"/>
</dbReference>
<dbReference type="InterPro" id="IPR018060">
    <property type="entry name" value="HTH_AraC"/>
</dbReference>
<evidence type="ECO:0000313" key="7">
    <source>
        <dbReference type="EMBL" id="PPA70234.1"/>
    </source>
</evidence>
<dbReference type="PANTHER" id="PTHR43280">
    <property type="entry name" value="ARAC-FAMILY TRANSCRIPTIONAL REGULATOR"/>
    <property type="match status" value="1"/>
</dbReference>
<keyword evidence="1" id="KW-0805">Transcription regulation</keyword>
<comment type="caution">
    <text evidence="7">The sequence shown here is derived from an EMBL/GenBank/DDBJ whole genome shotgun (WGS) entry which is preliminary data.</text>
</comment>
<evidence type="ECO:0000256" key="1">
    <source>
        <dbReference type="ARBA" id="ARBA00023015"/>
    </source>
</evidence>
<protein>
    <submittedName>
        <fullName evidence="7">DNA-binding response regulator</fullName>
    </submittedName>
</protein>
<dbReference type="PROSITE" id="PS01124">
    <property type="entry name" value="HTH_ARAC_FAMILY_2"/>
    <property type="match status" value="1"/>
</dbReference>
<dbReference type="AlphaFoldDB" id="A0A2S5GBE6"/>
<dbReference type="InterPro" id="IPR009057">
    <property type="entry name" value="Homeodomain-like_sf"/>
</dbReference>